<feature type="transmembrane region" description="Helical" evidence="1">
    <location>
        <begin position="40"/>
        <end position="63"/>
    </location>
</feature>
<protein>
    <submittedName>
        <fullName evidence="2">Multidrug resistance efflux transporter family protein</fullName>
    </submittedName>
</protein>
<sequence length="336" mass="36067">MSTHSPTRPTYQLILIGLLSSAFFSATFIMNYVMHLQGGHWAWSAALRFVFMLMLLFPFLLLAKGTAFMAQLFQVFFRNLVFWLIAGTIGFGVFYAGICYAADYSRGWLVAATWQSTVLASPLVLVLFGMKMPTRGILLSVFIVLGVVLVNYAQFKQGVATNDLLYGVIPVLISAFAYPIGNQLLNGAKTGSLKAVKKIDSTVLTSSAACVLLMSLGSVPFWILLVLFVQPPPPSAGQVYGSLSVALFSGVCATSLFYWARNSTTSAMQIAAVDATLAGEVIVTLVAEMLFLDQPAPDALSIVGLVIITLGLIGYCYRSAASVPEKPLVAIKGDAV</sequence>
<keyword evidence="1" id="KW-0472">Membrane</keyword>
<evidence type="ECO:0000256" key="1">
    <source>
        <dbReference type="SAM" id="Phobius"/>
    </source>
</evidence>
<feature type="transmembrane region" description="Helical" evidence="1">
    <location>
        <begin position="240"/>
        <end position="260"/>
    </location>
</feature>
<comment type="caution">
    <text evidence="2">The sequence shown here is derived from an EMBL/GenBank/DDBJ whole genome shotgun (WGS) entry which is preliminary data.</text>
</comment>
<evidence type="ECO:0000313" key="3">
    <source>
        <dbReference type="Proteomes" id="UP001159100"/>
    </source>
</evidence>
<evidence type="ECO:0000313" key="2">
    <source>
        <dbReference type="EMBL" id="MDI2590597.1"/>
    </source>
</evidence>
<feature type="transmembrane region" description="Helical" evidence="1">
    <location>
        <begin position="108"/>
        <end position="129"/>
    </location>
</feature>
<accession>A0ABT6QK18</accession>
<keyword evidence="3" id="KW-1185">Reference proteome</keyword>
<feature type="transmembrane region" description="Helical" evidence="1">
    <location>
        <begin position="136"/>
        <end position="152"/>
    </location>
</feature>
<dbReference type="Proteomes" id="UP001159100">
    <property type="component" value="Unassembled WGS sequence"/>
</dbReference>
<dbReference type="Pfam" id="PF13536">
    <property type="entry name" value="EmrE"/>
    <property type="match status" value="1"/>
</dbReference>
<organism evidence="2 3">
    <name type="scientific">Pseudomonas fungipugnans</name>
    <dbReference type="NCBI Taxonomy" id="3024217"/>
    <lineage>
        <taxon>Bacteria</taxon>
        <taxon>Pseudomonadati</taxon>
        <taxon>Pseudomonadota</taxon>
        <taxon>Gammaproteobacteria</taxon>
        <taxon>Pseudomonadales</taxon>
        <taxon>Pseudomonadaceae</taxon>
        <taxon>Pseudomonas</taxon>
    </lineage>
</organism>
<dbReference type="EMBL" id="JARBWL010000001">
    <property type="protein sequence ID" value="MDI2590597.1"/>
    <property type="molecule type" value="Genomic_DNA"/>
</dbReference>
<feature type="transmembrane region" description="Helical" evidence="1">
    <location>
        <begin position="202"/>
        <end position="228"/>
    </location>
</feature>
<proteinExistence type="predicted"/>
<dbReference type="InterPro" id="IPR032713">
    <property type="entry name" value="EmrE"/>
</dbReference>
<reference evidence="2 3" key="1">
    <citation type="submission" date="2023-02" db="EMBL/GenBank/DDBJ databases">
        <title>Pseudomonas chrutzelriedensis sp. nov., a potently antifungal strain isolated from moss.</title>
        <authorList>
            <person name="Schnyder A."/>
            <person name="Kalawong R."/>
            <person name="Eberl L."/>
            <person name="Agnoli K."/>
        </authorList>
    </citation>
    <scope>NUCLEOTIDE SEQUENCE [LARGE SCALE GENOMIC DNA]</scope>
    <source>
        <strain evidence="2 3">681</strain>
    </source>
</reference>
<feature type="transmembrane region" description="Helical" evidence="1">
    <location>
        <begin position="75"/>
        <end position="96"/>
    </location>
</feature>
<feature type="transmembrane region" description="Helical" evidence="1">
    <location>
        <begin position="12"/>
        <end position="34"/>
    </location>
</feature>
<feature type="transmembrane region" description="Helical" evidence="1">
    <location>
        <begin position="164"/>
        <end position="181"/>
    </location>
</feature>
<feature type="transmembrane region" description="Helical" evidence="1">
    <location>
        <begin position="299"/>
        <end position="317"/>
    </location>
</feature>
<keyword evidence="1" id="KW-1133">Transmembrane helix</keyword>
<dbReference type="RefSeq" id="WP_282315131.1">
    <property type="nucleotide sequence ID" value="NZ_JARBWL010000001.1"/>
</dbReference>
<keyword evidence="1" id="KW-0812">Transmembrane</keyword>
<gene>
    <name evidence="2" type="ORF">POF45_04000</name>
</gene>
<name>A0ABT6QK18_9PSED</name>
<feature type="transmembrane region" description="Helical" evidence="1">
    <location>
        <begin position="267"/>
        <end position="287"/>
    </location>
</feature>